<dbReference type="Proteomes" id="UP000036261">
    <property type="component" value="Unassembled WGS sequence"/>
</dbReference>
<dbReference type="OrthoDB" id="851130at2"/>
<dbReference type="AlphaFoldDB" id="A0A0J7I541"/>
<gene>
    <name evidence="1" type="ORF">ACM46_15760</name>
</gene>
<protein>
    <submittedName>
        <fullName evidence="1">Uncharacterized protein</fullName>
    </submittedName>
</protein>
<sequence>MKELFAILSIVMFVAKGNAQTENINSGKYHPAKEHFETEYRKQEYPQYSRSQIKVEKDRIVIDIVKVIEFSKYLDERFKLIFANGLLDPVRINGNPVLKITDMDELLLLNPNPQTKRFKFWSFPQNKNAEKDSIEYLLRGKVNPNEYYFELQNENADENTGFKEFVEGAKLSYLAYGGIIL</sequence>
<proteinExistence type="predicted"/>
<comment type="caution">
    <text evidence="1">The sequence shown here is derived from an EMBL/GenBank/DDBJ whole genome shotgun (WGS) entry which is preliminary data.</text>
</comment>
<dbReference type="EMBL" id="LFND01000005">
    <property type="protein sequence ID" value="KMQ61472.1"/>
    <property type="molecule type" value="Genomic_DNA"/>
</dbReference>
<dbReference type="RefSeq" id="WP_048507639.1">
    <property type="nucleotide sequence ID" value="NZ_LFND01000005.1"/>
</dbReference>
<evidence type="ECO:0000313" key="2">
    <source>
        <dbReference type="Proteomes" id="UP000036261"/>
    </source>
</evidence>
<name>A0A0J7I541_9FLAO</name>
<reference evidence="1 2" key="1">
    <citation type="journal article" date="2013" name="Int. J. Syst. Evol. Microbiol.">
        <title>Chryseobacterium angstadtii sp. nov., isolated from a newt tank.</title>
        <authorList>
            <person name="Kirk K.E."/>
            <person name="Hoffman J.A."/>
            <person name="Smith K.A."/>
            <person name="Strahan B.L."/>
            <person name="Failor K.C."/>
            <person name="Krebs J.E."/>
            <person name="Gale A.N."/>
            <person name="Do T.D."/>
            <person name="Sontag T.C."/>
            <person name="Batties A.M."/>
            <person name="Mistiszyn K."/>
            <person name="Newman J.D."/>
        </authorList>
    </citation>
    <scope>NUCLEOTIDE SEQUENCE [LARGE SCALE GENOMIC DNA]</scope>
    <source>
        <strain evidence="1 2">KM</strain>
    </source>
</reference>
<keyword evidence="2" id="KW-1185">Reference proteome</keyword>
<organism evidence="1 2">
    <name type="scientific">Chryseobacterium angstadtii</name>
    <dbReference type="NCBI Taxonomy" id="558151"/>
    <lineage>
        <taxon>Bacteria</taxon>
        <taxon>Pseudomonadati</taxon>
        <taxon>Bacteroidota</taxon>
        <taxon>Flavobacteriia</taxon>
        <taxon>Flavobacteriales</taxon>
        <taxon>Weeksellaceae</taxon>
        <taxon>Chryseobacterium group</taxon>
        <taxon>Chryseobacterium</taxon>
    </lineage>
</organism>
<evidence type="ECO:0000313" key="1">
    <source>
        <dbReference type="EMBL" id="KMQ61472.1"/>
    </source>
</evidence>
<accession>A0A0J7I541</accession>
<dbReference type="PATRIC" id="fig|558151.6.peg.3330"/>
<dbReference type="STRING" id="558151.ACM46_15760"/>